<organism evidence="7 8">
    <name type="scientific">Syntrophus gentianae</name>
    <dbReference type="NCBI Taxonomy" id="43775"/>
    <lineage>
        <taxon>Bacteria</taxon>
        <taxon>Pseudomonadati</taxon>
        <taxon>Thermodesulfobacteriota</taxon>
        <taxon>Syntrophia</taxon>
        <taxon>Syntrophales</taxon>
        <taxon>Syntrophaceae</taxon>
        <taxon>Syntrophus</taxon>
    </lineage>
</organism>
<dbReference type="Proteomes" id="UP000198744">
    <property type="component" value="Unassembled WGS sequence"/>
</dbReference>
<evidence type="ECO:0000256" key="3">
    <source>
        <dbReference type="ARBA" id="ARBA00004921"/>
    </source>
</evidence>
<dbReference type="CDD" id="cd16011">
    <property type="entry name" value="iPGM_like"/>
    <property type="match status" value="1"/>
</dbReference>
<feature type="domain" description="Metalloenzyme" evidence="6">
    <location>
        <begin position="1"/>
        <end position="403"/>
    </location>
</feature>
<dbReference type="STRING" id="43775.SAMN04489760_11861"/>
<dbReference type="Gene3D" id="3.40.720.10">
    <property type="entry name" value="Alkaline Phosphatase, subunit A"/>
    <property type="match status" value="2"/>
</dbReference>
<evidence type="ECO:0000256" key="2">
    <source>
        <dbReference type="ARBA" id="ARBA00002315"/>
    </source>
</evidence>
<accession>A0A1H7YY40</accession>
<reference evidence="7 8" key="1">
    <citation type="submission" date="2016-10" db="EMBL/GenBank/DDBJ databases">
        <authorList>
            <person name="de Groot N.N."/>
        </authorList>
    </citation>
    <scope>NUCLEOTIDE SEQUENCE [LARGE SCALE GENOMIC DNA]</scope>
    <source>
        <strain evidence="7 8">DSM 8423</strain>
    </source>
</reference>
<protein>
    <submittedName>
        <fullName evidence="7">Phosphoglycerate mutase</fullName>
    </submittedName>
</protein>
<proteinExistence type="inferred from homology"/>
<dbReference type="Pfam" id="PF10143">
    <property type="entry name" value="PhosphMutase"/>
    <property type="match status" value="1"/>
</dbReference>
<dbReference type="EMBL" id="FOBS01000018">
    <property type="protein sequence ID" value="SEM50187.1"/>
    <property type="molecule type" value="Genomic_DNA"/>
</dbReference>
<dbReference type="InterPro" id="IPR006124">
    <property type="entry name" value="Metalloenzyme"/>
</dbReference>
<evidence type="ECO:0000313" key="8">
    <source>
        <dbReference type="Proteomes" id="UP000198744"/>
    </source>
</evidence>
<dbReference type="GO" id="GO:0046872">
    <property type="term" value="F:metal ion binding"/>
    <property type="evidence" value="ECO:0007669"/>
    <property type="project" value="InterPro"/>
</dbReference>
<comment type="pathway">
    <text evidence="3">Carbohydrate degradation.</text>
</comment>
<evidence type="ECO:0000313" key="7">
    <source>
        <dbReference type="EMBL" id="SEM50187.1"/>
    </source>
</evidence>
<evidence type="ECO:0000259" key="6">
    <source>
        <dbReference type="Pfam" id="PF01676"/>
    </source>
</evidence>
<keyword evidence="8" id="KW-1185">Reference proteome</keyword>
<sequence length="433" mass="47841">MRCILLLLDGLGDRSHPVLKGRTPLQAAHTPNLDAIAARGMNGLFHSHLQGAALPSELAHFIMFGYRIEEFPGRGAVEALGEGLDIREGEVALLSRIFSVSEAENSLILRHEDPALDRESCRIFQKAVGHFRKDGIEAEFRPTQGIGGILLLRGSVSSAVTDSNPIIEGRPLMEVLPLRSMAENPRARKTAGFLNAYLRWSYRTLSEHPLNSKRLKKGLPPINAVGTQRAGMLGRLPSFAEKWGLRGLMIASGAVYQGIGQVVGMETLKVEDSDDPGRDLRQRLEMAHKARAFDFIHVHTKATDEAGHTRDPLIKKRVIEALDTALDYAVEEILPDEEVLFVVTADHSTASSGTMIHTGENVPLVMNGKYIRRDSVRKFDEISCATGGLSLVRGRELMYLILNFLDRGKLWGLMDSPDDQPFTPGRYSPLRLD</sequence>
<dbReference type="Pfam" id="PF01676">
    <property type="entry name" value="Metalloenzyme"/>
    <property type="match status" value="1"/>
</dbReference>
<comment type="function">
    <text evidence="2">Catalyzes the interconversion of 2-phosphoglycerate and 3-phosphoglycerate.</text>
</comment>
<gene>
    <name evidence="7" type="ORF">SAMN04489760_11861</name>
</gene>
<dbReference type="InterPro" id="IPR004456">
    <property type="entry name" value="Pglycerate_mutase_ApgM"/>
</dbReference>
<dbReference type="NCBIfam" id="TIGR00306">
    <property type="entry name" value="apgM"/>
    <property type="match status" value="1"/>
</dbReference>
<evidence type="ECO:0000256" key="4">
    <source>
        <dbReference type="ARBA" id="ARBA00005524"/>
    </source>
</evidence>
<dbReference type="RefSeq" id="WP_093883965.1">
    <property type="nucleotide sequence ID" value="NZ_FOBS01000018.1"/>
</dbReference>
<dbReference type="PANTHER" id="PTHR31209">
    <property type="entry name" value="COFACTOR-INDEPENDENT PHOSPHOGLYCERATE MUTASE"/>
    <property type="match status" value="1"/>
</dbReference>
<dbReference type="PANTHER" id="PTHR31209:SF0">
    <property type="entry name" value="METALLOENZYME DOMAIN-CONTAINING PROTEIN"/>
    <property type="match status" value="1"/>
</dbReference>
<dbReference type="InterPro" id="IPR017850">
    <property type="entry name" value="Alkaline_phosphatase_core_sf"/>
</dbReference>
<dbReference type="OrthoDB" id="9804453at2"/>
<dbReference type="GO" id="GO:0004619">
    <property type="term" value="F:phosphoglycerate mutase activity"/>
    <property type="evidence" value="ECO:0007669"/>
    <property type="project" value="UniProtKB-EC"/>
</dbReference>
<dbReference type="PIRSF" id="PIRSF006392">
    <property type="entry name" value="IPGAM_arch"/>
    <property type="match status" value="1"/>
</dbReference>
<keyword evidence="5" id="KW-0324">Glycolysis</keyword>
<dbReference type="Gene3D" id="3.30.70.2130">
    <property type="entry name" value="Metalloenzyme domain"/>
    <property type="match status" value="1"/>
</dbReference>
<dbReference type="InterPro" id="IPR042253">
    <property type="entry name" value="Pglycerate_mutase_ApgM_sf"/>
</dbReference>
<dbReference type="SUPFAM" id="SSF53649">
    <property type="entry name" value="Alkaline phosphatase-like"/>
    <property type="match status" value="1"/>
</dbReference>
<comment type="catalytic activity">
    <reaction evidence="1">
        <text>(2R)-2-phosphoglycerate = (2R)-3-phosphoglycerate</text>
        <dbReference type="Rhea" id="RHEA:15901"/>
        <dbReference type="ChEBI" id="CHEBI:58272"/>
        <dbReference type="ChEBI" id="CHEBI:58289"/>
        <dbReference type="EC" id="5.4.2.12"/>
    </reaction>
</comment>
<name>A0A1H7YY40_9BACT</name>
<evidence type="ECO:0000256" key="5">
    <source>
        <dbReference type="ARBA" id="ARBA00023152"/>
    </source>
</evidence>
<dbReference type="AlphaFoldDB" id="A0A1H7YY40"/>
<evidence type="ECO:0000256" key="1">
    <source>
        <dbReference type="ARBA" id="ARBA00000370"/>
    </source>
</evidence>
<comment type="similarity">
    <text evidence="4">Belongs to the BPG-independent phosphoglycerate mutase family. A-PGAM subfamily.</text>
</comment>
<dbReference type="GO" id="GO:0006096">
    <property type="term" value="P:glycolytic process"/>
    <property type="evidence" value="ECO:0007669"/>
    <property type="project" value="UniProtKB-KW"/>
</dbReference>